<dbReference type="EMBL" id="JBBNAG010000003">
    <property type="protein sequence ID" value="KAK9148284.1"/>
    <property type="molecule type" value="Genomic_DNA"/>
</dbReference>
<evidence type="ECO:0000256" key="1">
    <source>
        <dbReference type="SAM" id="MobiDB-lite"/>
    </source>
</evidence>
<dbReference type="Proteomes" id="UP001419268">
    <property type="component" value="Unassembled WGS sequence"/>
</dbReference>
<dbReference type="AlphaFoldDB" id="A0AAP0PMU3"/>
<gene>
    <name evidence="2" type="ORF">Scep_007041</name>
</gene>
<organism evidence="2 3">
    <name type="scientific">Stephania cephalantha</name>
    <dbReference type="NCBI Taxonomy" id="152367"/>
    <lineage>
        <taxon>Eukaryota</taxon>
        <taxon>Viridiplantae</taxon>
        <taxon>Streptophyta</taxon>
        <taxon>Embryophyta</taxon>
        <taxon>Tracheophyta</taxon>
        <taxon>Spermatophyta</taxon>
        <taxon>Magnoliopsida</taxon>
        <taxon>Ranunculales</taxon>
        <taxon>Menispermaceae</taxon>
        <taxon>Menispermoideae</taxon>
        <taxon>Cissampelideae</taxon>
        <taxon>Stephania</taxon>
    </lineage>
</organism>
<evidence type="ECO:0000313" key="3">
    <source>
        <dbReference type="Proteomes" id="UP001419268"/>
    </source>
</evidence>
<keyword evidence="3" id="KW-1185">Reference proteome</keyword>
<feature type="region of interest" description="Disordered" evidence="1">
    <location>
        <begin position="1"/>
        <end position="51"/>
    </location>
</feature>
<feature type="compositionally biased region" description="Low complexity" evidence="1">
    <location>
        <begin position="16"/>
        <end position="25"/>
    </location>
</feature>
<sequence>MKLLTMFDFPTPSQLASKSAEGASSSKRKATTSAPPSKKRARRQKNELYLK</sequence>
<comment type="caution">
    <text evidence="2">The sequence shown here is derived from an EMBL/GenBank/DDBJ whole genome shotgun (WGS) entry which is preliminary data.</text>
</comment>
<evidence type="ECO:0000313" key="2">
    <source>
        <dbReference type="EMBL" id="KAK9148284.1"/>
    </source>
</evidence>
<protein>
    <submittedName>
        <fullName evidence="2">Uncharacterized protein</fullName>
    </submittedName>
</protein>
<accession>A0AAP0PMU3</accession>
<name>A0AAP0PMU3_9MAGN</name>
<reference evidence="2 3" key="1">
    <citation type="submission" date="2024-01" db="EMBL/GenBank/DDBJ databases">
        <title>Genome assemblies of Stephania.</title>
        <authorList>
            <person name="Yang L."/>
        </authorList>
    </citation>
    <scope>NUCLEOTIDE SEQUENCE [LARGE SCALE GENOMIC DNA]</scope>
    <source>
        <strain evidence="2">JXDWG</strain>
        <tissue evidence="2">Leaf</tissue>
    </source>
</reference>
<proteinExistence type="predicted"/>